<proteinExistence type="predicted"/>
<dbReference type="Proteomes" id="UP000774326">
    <property type="component" value="Unassembled WGS sequence"/>
</dbReference>
<evidence type="ECO:0000313" key="1">
    <source>
        <dbReference type="EMBL" id="KAH3675809.1"/>
    </source>
</evidence>
<evidence type="ECO:0000313" key="2">
    <source>
        <dbReference type="Proteomes" id="UP000774326"/>
    </source>
</evidence>
<dbReference type="EMBL" id="JAEUBG010005348">
    <property type="protein sequence ID" value="KAH3675809.1"/>
    <property type="molecule type" value="Genomic_DNA"/>
</dbReference>
<accession>A0A9P8PR53</accession>
<comment type="caution">
    <text evidence="1">The sequence shown here is derived from an EMBL/GenBank/DDBJ whole genome shotgun (WGS) entry which is preliminary data.</text>
</comment>
<protein>
    <submittedName>
        <fullName evidence="1">Uncharacterized protein</fullName>
    </submittedName>
</protein>
<name>A0A9P8PR53_WICPI</name>
<organism evidence="1 2">
    <name type="scientific">Wickerhamomyces pijperi</name>
    <name type="common">Yeast</name>
    <name type="synonym">Pichia pijperi</name>
    <dbReference type="NCBI Taxonomy" id="599730"/>
    <lineage>
        <taxon>Eukaryota</taxon>
        <taxon>Fungi</taxon>
        <taxon>Dikarya</taxon>
        <taxon>Ascomycota</taxon>
        <taxon>Saccharomycotina</taxon>
        <taxon>Saccharomycetes</taxon>
        <taxon>Phaffomycetales</taxon>
        <taxon>Wickerhamomycetaceae</taxon>
        <taxon>Wickerhamomyces</taxon>
    </lineage>
</organism>
<sequence length="72" mass="7738">MWGNKATSNLFKNRSSIFGSCWNTSEANDVTTLSSKAFNNTSSSMADPLPTLTILIPGLTNLIDSSLIKLTV</sequence>
<reference evidence="1" key="2">
    <citation type="submission" date="2021-01" db="EMBL/GenBank/DDBJ databases">
        <authorList>
            <person name="Schikora-Tamarit M.A."/>
        </authorList>
    </citation>
    <scope>NUCLEOTIDE SEQUENCE</scope>
    <source>
        <strain evidence="1">CBS2887</strain>
    </source>
</reference>
<keyword evidence="2" id="KW-1185">Reference proteome</keyword>
<reference evidence="1" key="1">
    <citation type="journal article" date="2021" name="Open Biol.">
        <title>Shared evolutionary footprints suggest mitochondrial oxidative damage underlies multiple complex I losses in fungi.</title>
        <authorList>
            <person name="Schikora-Tamarit M.A."/>
            <person name="Marcet-Houben M."/>
            <person name="Nosek J."/>
            <person name="Gabaldon T."/>
        </authorList>
    </citation>
    <scope>NUCLEOTIDE SEQUENCE</scope>
    <source>
        <strain evidence="1">CBS2887</strain>
    </source>
</reference>
<dbReference type="AlphaFoldDB" id="A0A9P8PR53"/>
<gene>
    <name evidence="1" type="ORF">WICPIJ_009262</name>
</gene>